<evidence type="ECO:0000256" key="1">
    <source>
        <dbReference type="SAM" id="MobiDB-lite"/>
    </source>
</evidence>
<keyword evidence="2" id="KW-1133">Transmembrane helix</keyword>
<feature type="region of interest" description="Disordered" evidence="1">
    <location>
        <begin position="1"/>
        <end position="105"/>
    </location>
</feature>
<feature type="transmembrane region" description="Helical" evidence="2">
    <location>
        <begin position="206"/>
        <end position="228"/>
    </location>
</feature>
<dbReference type="Proteomes" id="UP000621454">
    <property type="component" value="Unassembled WGS sequence"/>
</dbReference>
<dbReference type="EMBL" id="BMGC01000002">
    <property type="protein sequence ID" value="GGB18221.1"/>
    <property type="molecule type" value="Genomic_DNA"/>
</dbReference>
<comment type="caution">
    <text evidence="3">The sequence shown here is derived from an EMBL/GenBank/DDBJ whole genome shotgun (WGS) entry which is preliminary data.</text>
</comment>
<proteinExistence type="predicted"/>
<name>A0A916SXG7_9ACTN</name>
<keyword evidence="2" id="KW-0472">Membrane</keyword>
<feature type="transmembrane region" description="Helical" evidence="2">
    <location>
        <begin position="234"/>
        <end position="254"/>
    </location>
</feature>
<feature type="transmembrane region" description="Helical" evidence="2">
    <location>
        <begin position="140"/>
        <end position="160"/>
    </location>
</feature>
<evidence type="ECO:0000256" key="2">
    <source>
        <dbReference type="SAM" id="Phobius"/>
    </source>
</evidence>
<protein>
    <submittedName>
        <fullName evidence="3">Uncharacterized protein</fullName>
    </submittedName>
</protein>
<keyword evidence="2" id="KW-0812">Transmembrane</keyword>
<accession>A0A916SXG7</accession>
<feature type="compositionally biased region" description="Basic and acidic residues" evidence="1">
    <location>
        <begin position="42"/>
        <end position="56"/>
    </location>
</feature>
<gene>
    <name evidence="3" type="ORF">GCM10011489_02870</name>
</gene>
<sequence>MSEAPAPTGVSAETRRLAGIEPELPRTRPLPGSSVTTTLRPTDGDLGRAGDRRLGLDHGAQTAGPLQRADRTGGQRHPGSARSRARTRTRQRGEEMTNPQPQPVNVHIQTGAGEIIRIVGTLLAFGGIGVLAWVVAQQGYAEKVATVLAAAVAFIATRLWSRGILAIPASGEPANGDADADFLRQVGKSATAVSGGYLSRCSVPMLSLIGLAYGLLFLGLRTAITMALTMFQNMFIAGGFALLLGSLVVAPSLFPNFMASLRQKGVVRPEGAPSAAPVYTPPTAPQPYGPAPQPTYPQPPVAPAPAPTTRRVVRRVVVKKEVPDA</sequence>
<evidence type="ECO:0000313" key="3">
    <source>
        <dbReference type="EMBL" id="GGB18221.1"/>
    </source>
</evidence>
<dbReference type="AlphaFoldDB" id="A0A916SXG7"/>
<reference evidence="3" key="1">
    <citation type="journal article" date="2014" name="Int. J. Syst. Evol. Microbiol.">
        <title>Complete genome sequence of Corynebacterium casei LMG S-19264T (=DSM 44701T), isolated from a smear-ripened cheese.</title>
        <authorList>
            <consortium name="US DOE Joint Genome Institute (JGI-PGF)"/>
            <person name="Walter F."/>
            <person name="Albersmeier A."/>
            <person name="Kalinowski J."/>
            <person name="Ruckert C."/>
        </authorList>
    </citation>
    <scope>NUCLEOTIDE SEQUENCE</scope>
    <source>
        <strain evidence="3">CGMCC 1.12827</strain>
    </source>
</reference>
<keyword evidence="4" id="KW-1185">Reference proteome</keyword>
<reference evidence="3" key="2">
    <citation type="submission" date="2020-09" db="EMBL/GenBank/DDBJ databases">
        <authorList>
            <person name="Sun Q."/>
            <person name="Zhou Y."/>
        </authorList>
    </citation>
    <scope>NUCLEOTIDE SEQUENCE</scope>
    <source>
        <strain evidence="3">CGMCC 1.12827</strain>
    </source>
</reference>
<feature type="transmembrane region" description="Helical" evidence="2">
    <location>
        <begin position="115"/>
        <end position="134"/>
    </location>
</feature>
<feature type="region of interest" description="Disordered" evidence="1">
    <location>
        <begin position="272"/>
        <end position="308"/>
    </location>
</feature>
<evidence type="ECO:0000313" key="4">
    <source>
        <dbReference type="Proteomes" id="UP000621454"/>
    </source>
</evidence>
<organism evidence="3 4">
    <name type="scientific">Gordonia jinhuaensis</name>
    <dbReference type="NCBI Taxonomy" id="1517702"/>
    <lineage>
        <taxon>Bacteria</taxon>
        <taxon>Bacillati</taxon>
        <taxon>Actinomycetota</taxon>
        <taxon>Actinomycetes</taxon>
        <taxon>Mycobacteriales</taxon>
        <taxon>Gordoniaceae</taxon>
        <taxon>Gordonia</taxon>
    </lineage>
</organism>
<feature type="compositionally biased region" description="Basic and acidic residues" evidence="1">
    <location>
        <begin position="13"/>
        <end position="26"/>
    </location>
</feature>
<feature type="compositionally biased region" description="Pro residues" evidence="1">
    <location>
        <begin position="279"/>
        <end position="306"/>
    </location>
</feature>